<name>A0A1I7WY81_HETBA</name>
<organism evidence="1 2">
    <name type="scientific">Heterorhabditis bacteriophora</name>
    <name type="common">Entomopathogenic nematode worm</name>
    <dbReference type="NCBI Taxonomy" id="37862"/>
    <lineage>
        <taxon>Eukaryota</taxon>
        <taxon>Metazoa</taxon>
        <taxon>Ecdysozoa</taxon>
        <taxon>Nematoda</taxon>
        <taxon>Chromadorea</taxon>
        <taxon>Rhabditida</taxon>
        <taxon>Rhabditina</taxon>
        <taxon>Rhabditomorpha</taxon>
        <taxon>Strongyloidea</taxon>
        <taxon>Heterorhabditidae</taxon>
        <taxon>Heterorhabditis</taxon>
    </lineage>
</organism>
<keyword evidence="1" id="KW-1185">Reference proteome</keyword>
<reference evidence="2" key="1">
    <citation type="submission" date="2016-11" db="UniProtKB">
        <authorList>
            <consortium name="WormBaseParasite"/>
        </authorList>
    </citation>
    <scope>IDENTIFICATION</scope>
</reference>
<evidence type="ECO:0000313" key="2">
    <source>
        <dbReference type="WBParaSite" id="Hba_10202"/>
    </source>
</evidence>
<sequence>MCAFRIVVYNPFFVTSNNFPQKVLLALPGKQRDVFVEPYMVPTFRTCKFSPSHAIVWRPLLYQLLAVP</sequence>
<proteinExistence type="predicted"/>
<protein>
    <submittedName>
        <fullName evidence="2">Uncharacterized protein</fullName>
    </submittedName>
</protein>
<evidence type="ECO:0000313" key="1">
    <source>
        <dbReference type="Proteomes" id="UP000095283"/>
    </source>
</evidence>
<accession>A0A1I7WY81</accession>
<dbReference type="Proteomes" id="UP000095283">
    <property type="component" value="Unplaced"/>
</dbReference>
<dbReference type="WBParaSite" id="Hba_10202">
    <property type="protein sequence ID" value="Hba_10202"/>
    <property type="gene ID" value="Hba_10202"/>
</dbReference>
<dbReference type="AlphaFoldDB" id="A0A1I7WY81"/>